<dbReference type="SUPFAM" id="SSF81995">
    <property type="entry name" value="beta-sandwich domain of Sec23/24"/>
    <property type="match status" value="1"/>
</dbReference>
<feature type="region of interest" description="Disordered" evidence="1">
    <location>
        <begin position="321"/>
        <end position="348"/>
    </location>
</feature>
<protein>
    <submittedName>
        <fullName evidence="3">Uncharacterized protein</fullName>
    </submittedName>
</protein>
<proteinExistence type="predicted"/>
<organism evidence="3 4">
    <name type="scientific">Kitasatospora herbaricolor</name>
    <dbReference type="NCBI Taxonomy" id="68217"/>
    <lineage>
        <taxon>Bacteria</taxon>
        <taxon>Bacillati</taxon>
        <taxon>Actinomycetota</taxon>
        <taxon>Actinomycetes</taxon>
        <taxon>Kitasatosporales</taxon>
        <taxon>Streptomycetaceae</taxon>
        <taxon>Kitasatospora</taxon>
    </lineage>
</organism>
<keyword evidence="2" id="KW-0472">Membrane</keyword>
<reference evidence="3 4" key="1">
    <citation type="submission" date="2022-10" db="EMBL/GenBank/DDBJ databases">
        <title>The complete genomes of actinobacterial strains from the NBC collection.</title>
        <authorList>
            <person name="Joergensen T.S."/>
            <person name="Alvarez Arevalo M."/>
            <person name="Sterndorff E.B."/>
            <person name="Faurdal D."/>
            <person name="Vuksanovic O."/>
            <person name="Mourched A.-S."/>
            <person name="Charusanti P."/>
            <person name="Shaw S."/>
            <person name="Blin K."/>
            <person name="Weber T."/>
        </authorList>
    </citation>
    <scope>NUCLEOTIDE SEQUENCE [LARGE SCALE GENOMIC DNA]</scope>
    <source>
        <strain evidence="3 4">NBC_01247</strain>
    </source>
</reference>
<feature type="transmembrane region" description="Helical" evidence="2">
    <location>
        <begin position="81"/>
        <end position="104"/>
    </location>
</feature>
<gene>
    <name evidence="3" type="ORF">OG469_13190</name>
</gene>
<feature type="compositionally biased region" description="Low complexity" evidence="1">
    <location>
        <begin position="8"/>
        <end position="43"/>
    </location>
</feature>
<feature type="compositionally biased region" description="Pro residues" evidence="1">
    <location>
        <begin position="44"/>
        <end position="56"/>
    </location>
</feature>
<accession>A0ABZ1W6D9</accession>
<dbReference type="RefSeq" id="WP_329498858.1">
    <property type="nucleotide sequence ID" value="NZ_CP108460.1"/>
</dbReference>
<evidence type="ECO:0000313" key="3">
    <source>
        <dbReference type="EMBL" id="WUS56393.1"/>
    </source>
</evidence>
<evidence type="ECO:0000256" key="2">
    <source>
        <dbReference type="SAM" id="Phobius"/>
    </source>
</evidence>
<dbReference type="Proteomes" id="UP001432014">
    <property type="component" value="Chromosome"/>
</dbReference>
<keyword evidence="4" id="KW-1185">Reference proteome</keyword>
<evidence type="ECO:0000313" key="4">
    <source>
        <dbReference type="Proteomes" id="UP001432014"/>
    </source>
</evidence>
<keyword evidence="2" id="KW-1133">Transmembrane helix</keyword>
<feature type="compositionally biased region" description="Low complexity" evidence="1">
    <location>
        <begin position="57"/>
        <end position="67"/>
    </location>
</feature>
<name>A0ABZ1W6D9_9ACTN</name>
<dbReference type="EMBL" id="CP108482">
    <property type="protein sequence ID" value="WUS56393.1"/>
    <property type="molecule type" value="Genomic_DNA"/>
</dbReference>
<evidence type="ECO:0000256" key="1">
    <source>
        <dbReference type="SAM" id="MobiDB-lite"/>
    </source>
</evidence>
<keyword evidence="2" id="KW-0812">Transmembrane</keyword>
<sequence length="517" mass="56906">MSYPPQPGQAQSPPYGPPQQSYGYPPQQPYGQPAAPQPTYGQPPQQPYGVPQPPQPYGRQVPQGFGQQPPPERPRRRGLKAVLIVLGTFLGLIALGAGFVVYHISTRPGPVDLSGENNPYEKVAAGMTAALAAKDEEAFVKPFKSDELKARQRKVFRNLVKIPWEQAHWEPQFAAPLNGDMWVTFVHQIKGVDSKPVGETYNWRVEPGVGAPVITEVGGTKGLTGKTSDNNFYPGPWDVYEDLAVETREHLVVVSDKSQATELQRDADILAQAAKDDLDAWKKSGPPPAAGRETARGYFIVLEKQREVYNRLYRGDGRENDSLEAGVNMPIPVHDPLSTSKDNESGGSRIVMDTSLSRFTGPDWKNGVAEIGRHEMGHATVELLSTETVLVEGLQDTRMWVIEGFAEYLAFRGKEDLLKADAKATLQGYRFGGTLPESLGFYADVAKDRSANYSLSALAVQYLAQKYGEDKAFAFVAAHYADPKAYEQQITTATGLPLKQFQSDWAAWVRSYVPGVR</sequence>
<feature type="region of interest" description="Disordered" evidence="1">
    <location>
        <begin position="1"/>
        <end position="75"/>
    </location>
</feature>